<name>A0ABP8RD78_9PSEU</name>
<dbReference type="EMBL" id="BAABGT010000004">
    <property type="protein sequence ID" value="GAA4536102.1"/>
    <property type="molecule type" value="Genomic_DNA"/>
</dbReference>
<accession>A0ABP8RD78</accession>
<dbReference type="Proteomes" id="UP001501598">
    <property type="component" value="Unassembled WGS sequence"/>
</dbReference>
<evidence type="ECO:0000313" key="2">
    <source>
        <dbReference type="Proteomes" id="UP001501598"/>
    </source>
</evidence>
<gene>
    <name evidence="1" type="ORF">GCM10023175_02500</name>
</gene>
<dbReference type="InterPro" id="IPR027417">
    <property type="entry name" value="P-loop_NTPase"/>
</dbReference>
<protein>
    <submittedName>
        <fullName evidence="1">AAA family ATPase</fullName>
    </submittedName>
</protein>
<comment type="caution">
    <text evidence="1">The sequence shown here is derived from an EMBL/GenBank/DDBJ whole genome shotgun (WGS) entry which is preliminary data.</text>
</comment>
<sequence>MELAESVRARPPGPGGCRLVTIDGRSGSGKSTLADRLGAELGAPVLSMEELYPGWSGLAAAVPVARDWIAAPLFRGEPARWWPWDWAHHRRGAPRSQPLAPIVILEGCGSGAAELRPFTSTAVWVDCPAPERARRLRARDDWPTYAPHRESWRAQEDSLYASHPAPDLVLSVLPAP</sequence>
<dbReference type="Gene3D" id="3.40.50.300">
    <property type="entry name" value="P-loop containing nucleotide triphosphate hydrolases"/>
    <property type="match status" value="1"/>
</dbReference>
<proteinExistence type="predicted"/>
<reference evidence="2" key="1">
    <citation type="journal article" date="2019" name="Int. J. Syst. Evol. Microbiol.">
        <title>The Global Catalogue of Microorganisms (GCM) 10K type strain sequencing project: providing services to taxonomists for standard genome sequencing and annotation.</title>
        <authorList>
            <consortium name="The Broad Institute Genomics Platform"/>
            <consortium name="The Broad Institute Genome Sequencing Center for Infectious Disease"/>
            <person name="Wu L."/>
            <person name="Ma J."/>
        </authorList>
    </citation>
    <scope>NUCLEOTIDE SEQUENCE [LARGE SCALE GENOMIC DNA]</scope>
    <source>
        <strain evidence="2">JCM 17906</strain>
    </source>
</reference>
<evidence type="ECO:0000313" key="1">
    <source>
        <dbReference type="EMBL" id="GAA4536102.1"/>
    </source>
</evidence>
<dbReference type="RefSeq" id="WP_345411812.1">
    <property type="nucleotide sequence ID" value="NZ_BAABGT010000004.1"/>
</dbReference>
<keyword evidence="2" id="KW-1185">Reference proteome</keyword>
<organism evidence="1 2">
    <name type="scientific">Pseudonocardia xishanensis</name>
    <dbReference type="NCBI Taxonomy" id="630995"/>
    <lineage>
        <taxon>Bacteria</taxon>
        <taxon>Bacillati</taxon>
        <taxon>Actinomycetota</taxon>
        <taxon>Actinomycetes</taxon>
        <taxon>Pseudonocardiales</taxon>
        <taxon>Pseudonocardiaceae</taxon>
        <taxon>Pseudonocardia</taxon>
    </lineage>
</organism>
<dbReference type="SUPFAM" id="SSF52540">
    <property type="entry name" value="P-loop containing nucleoside triphosphate hydrolases"/>
    <property type="match status" value="1"/>
</dbReference>